<dbReference type="RefSeq" id="WP_170093073.1">
    <property type="nucleotide sequence ID" value="NZ_WOYG01000001.1"/>
</dbReference>
<gene>
    <name evidence="1" type="ORF">GOC74_04380</name>
</gene>
<protein>
    <submittedName>
        <fullName evidence="1">Uncharacterized protein</fullName>
    </submittedName>
</protein>
<dbReference type="Proteomes" id="UP000608662">
    <property type="component" value="Unassembled WGS sequence"/>
</dbReference>
<proteinExistence type="predicted"/>
<accession>A0A847U775</accession>
<dbReference type="OrthoDB" id="275677at2157"/>
<comment type="caution">
    <text evidence="1">The sequence shown here is derived from an EMBL/GenBank/DDBJ whole genome shotgun (WGS) entry which is preliminary data.</text>
</comment>
<dbReference type="AlphaFoldDB" id="A0A847U775"/>
<name>A0A847U775_9EURY</name>
<reference evidence="1" key="1">
    <citation type="submission" date="2019-12" db="EMBL/GenBank/DDBJ databases">
        <title>Whole-genome sequence of Halomicrobium mukohataei pws1.</title>
        <authorList>
            <person name="Verma D.K."/>
            <person name="Gopal K."/>
            <person name="Prasad E.S."/>
        </authorList>
    </citation>
    <scope>NUCLEOTIDE SEQUENCE</scope>
    <source>
        <strain evidence="1">Pws1</strain>
    </source>
</reference>
<dbReference type="EMBL" id="WOYG01000001">
    <property type="protein sequence ID" value="NLV09165.1"/>
    <property type="molecule type" value="Genomic_DNA"/>
</dbReference>
<evidence type="ECO:0000313" key="1">
    <source>
        <dbReference type="EMBL" id="NLV09165.1"/>
    </source>
</evidence>
<organism evidence="1 2">
    <name type="scientific">Halomicrobium mukohataei</name>
    <dbReference type="NCBI Taxonomy" id="57705"/>
    <lineage>
        <taxon>Archaea</taxon>
        <taxon>Methanobacteriati</taxon>
        <taxon>Methanobacteriota</taxon>
        <taxon>Stenosarchaea group</taxon>
        <taxon>Halobacteria</taxon>
        <taxon>Halobacteriales</taxon>
        <taxon>Haloarculaceae</taxon>
        <taxon>Halomicrobium</taxon>
    </lineage>
</organism>
<evidence type="ECO:0000313" key="2">
    <source>
        <dbReference type="Proteomes" id="UP000608662"/>
    </source>
</evidence>
<sequence length="334" mass="37121">MTKRRKFLKGIASTSLFGAVQGVTAESSSDNTVQPLGAGGAGNDEKLPVYADGRLVSHYRPDTSHEDRYILERKFESADLTERYGDPVFRYSDVLLSEKLVPEKVKTGRKTTYTSENKLVVGKDSEHRNAEEKIWNEESDTATTLDIPEISDTNIPLFHYDPDASGSGMDVRSSPMNVAWETDYASGIQAIMRSEGWNSTLQLIDELTIDKEIKLPDGNTKSTDEHVTKGTGSLCPSDQTHVRLYDLSDLSIDGLTTIGQAHIDPCDHGKWETWSPIGGGLQEVDYQIDSARDAVAEFWDNEDDHSIDSEDVGNTHKPEFDSHSGKWKLIEGEY</sequence>